<dbReference type="PANTHER" id="PTHR11188">
    <property type="entry name" value="ARRESTIN DOMAIN CONTAINING PROTEIN"/>
    <property type="match status" value="1"/>
</dbReference>
<evidence type="ECO:0000313" key="5">
    <source>
        <dbReference type="Proteomes" id="UP001458880"/>
    </source>
</evidence>
<sequence length="360" mass="40165">MGIRDFAISTNHPFNKYKPGQTVRGKVHFKLSEPKKVRGVYIKAKGKATVEFHETQTSGKLTRSVRYFSEYEYFNHRIYFSGSHGGNSYELAAGEHNYKFEYILPLGIPSTYSGIYGRIVYKLKAVLDIPLAFDDEEEVILDITSPIDLNNMPHLKRSGRRTEEKNLYCLCCASGPISIQVYIPKTGFTHGEEIPVKIDVENQTGTEIVKVYCKLKQNVTFHSTHPSHHTREEDTTLSEKTLSGVAGRSTEIYEEILGVPLTPPINFTNCNFLEVDYKLKVTACISGLHLDLDVEIPITLGSIPIRDDNEVQQPVSIFAGLGTPYPHDGRGDTAGTFAKLIDTSAGWRIPQEKNGSGSST</sequence>
<comment type="caution">
    <text evidence="4">The sequence shown here is derived from an EMBL/GenBank/DDBJ whole genome shotgun (WGS) entry which is preliminary data.</text>
</comment>
<dbReference type="EMBL" id="JASPKY010001966">
    <property type="protein sequence ID" value="KAK9670931.1"/>
    <property type="molecule type" value="Genomic_DNA"/>
</dbReference>
<dbReference type="InterPro" id="IPR011021">
    <property type="entry name" value="Arrestin-like_N"/>
</dbReference>
<dbReference type="Pfam" id="PF00339">
    <property type="entry name" value="Arrestin_N"/>
    <property type="match status" value="1"/>
</dbReference>
<name>A0AAW1H178_POPJA</name>
<dbReference type="PANTHER" id="PTHR11188:SF176">
    <property type="entry name" value="ARRESTIN DOMAIN-CONTAINING PROTEIN 1"/>
    <property type="match status" value="1"/>
</dbReference>
<gene>
    <name evidence="4" type="ORF">QE152_g41102</name>
</gene>
<comment type="similarity">
    <text evidence="1">Belongs to the arrestin family.</text>
</comment>
<dbReference type="InterPro" id="IPR011022">
    <property type="entry name" value="Arrestin_C-like"/>
</dbReference>
<evidence type="ECO:0000256" key="1">
    <source>
        <dbReference type="ARBA" id="ARBA00005298"/>
    </source>
</evidence>
<keyword evidence="2" id="KW-0716">Sensory transduction</keyword>
<evidence type="ECO:0000313" key="4">
    <source>
        <dbReference type="EMBL" id="KAK9670930.1"/>
    </source>
</evidence>
<dbReference type="Pfam" id="PF02752">
    <property type="entry name" value="Arrestin_C"/>
    <property type="match status" value="1"/>
</dbReference>
<dbReference type="InterPro" id="IPR014756">
    <property type="entry name" value="Ig_E-set"/>
</dbReference>
<evidence type="ECO:0000256" key="2">
    <source>
        <dbReference type="ARBA" id="ARBA00022606"/>
    </source>
</evidence>
<dbReference type="SUPFAM" id="SSF81296">
    <property type="entry name" value="E set domains"/>
    <property type="match status" value="2"/>
</dbReference>
<accession>A0AAW1H178</accession>
<organism evidence="4 5">
    <name type="scientific">Popillia japonica</name>
    <name type="common">Japanese beetle</name>
    <dbReference type="NCBI Taxonomy" id="7064"/>
    <lineage>
        <taxon>Eukaryota</taxon>
        <taxon>Metazoa</taxon>
        <taxon>Ecdysozoa</taxon>
        <taxon>Arthropoda</taxon>
        <taxon>Hexapoda</taxon>
        <taxon>Insecta</taxon>
        <taxon>Pterygota</taxon>
        <taxon>Neoptera</taxon>
        <taxon>Endopterygota</taxon>
        <taxon>Coleoptera</taxon>
        <taxon>Polyphaga</taxon>
        <taxon>Scarabaeiformia</taxon>
        <taxon>Scarabaeidae</taxon>
        <taxon>Rutelinae</taxon>
        <taxon>Popillia</taxon>
    </lineage>
</organism>
<proteinExistence type="inferred from homology"/>
<dbReference type="GO" id="GO:0005737">
    <property type="term" value="C:cytoplasm"/>
    <property type="evidence" value="ECO:0007669"/>
    <property type="project" value="TreeGrafter"/>
</dbReference>
<dbReference type="SMART" id="SM01017">
    <property type="entry name" value="Arrestin_C"/>
    <property type="match status" value="1"/>
</dbReference>
<dbReference type="GO" id="GO:0015031">
    <property type="term" value="P:protein transport"/>
    <property type="evidence" value="ECO:0007669"/>
    <property type="project" value="TreeGrafter"/>
</dbReference>
<protein>
    <submittedName>
        <fullName evidence="4">Arrestin (Or S-antigen), C-terminal domain</fullName>
    </submittedName>
</protein>
<reference evidence="4" key="1">
    <citation type="submission" date="2023-05" db="EMBL/GenBank/DDBJ databases">
        <authorList>
            <person name="Nardi F."/>
            <person name="Carapelli A."/>
            <person name="Cucini C."/>
        </authorList>
    </citation>
    <scope>NUCLEOTIDE SEQUENCE</scope>
    <source>
        <strain evidence="4">DMR45628</strain>
        <tissue evidence="4">Testes</tissue>
    </source>
</reference>
<dbReference type="Proteomes" id="UP001458880">
    <property type="component" value="Unassembled WGS sequence"/>
</dbReference>
<dbReference type="Gene3D" id="2.60.40.640">
    <property type="match status" value="2"/>
</dbReference>
<feature type="domain" description="Arrestin C-terminal-like" evidence="3">
    <location>
        <begin position="173"/>
        <end position="305"/>
    </location>
</feature>
<dbReference type="EMBL" id="JASPKY010001966">
    <property type="protein sequence ID" value="KAK9670930.1"/>
    <property type="molecule type" value="Genomic_DNA"/>
</dbReference>
<dbReference type="InterPro" id="IPR050357">
    <property type="entry name" value="Arrestin_domain-protein"/>
</dbReference>
<keyword evidence="5" id="KW-1185">Reference proteome</keyword>
<dbReference type="InterPro" id="IPR014752">
    <property type="entry name" value="Arrestin-like_C"/>
</dbReference>
<reference evidence="4 5" key="2">
    <citation type="journal article" date="2024" name="BMC Genomics">
        <title>De novo assembly and annotation of Popillia japonica's genome with initial clues to its potential as an invasive pest.</title>
        <authorList>
            <person name="Cucini C."/>
            <person name="Boschi S."/>
            <person name="Funari R."/>
            <person name="Cardaioli E."/>
            <person name="Iannotti N."/>
            <person name="Marturano G."/>
            <person name="Paoli F."/>
            <person name="Bruttini M."/>
            <person name="Carapelli A."/>
            <person name="Frati F."/>
            <person name="Nardi F."/>
        </authorList>
    </citation>
    <scope>NUCLEOTIDE SEQUENCE [LARGE SCALE GENOMIC DNA]</scope>
    <source>
        <strain evidence="4">DMR45628</strain>
    </source>
</reference>
<evidence type="ECO:0000259" key="3">
    <source>
        <dbReference type="SMART" id="SM01017"/>
    </source>
</evidence>
<dbReference type="AlphaFoldDB" id="A0AAW1H178"/>